<dbReference type="Pfam" id="PF02867">
    <property type="entry name" value="Ribonuc_red_lgC"/>
    <property type="match status" value="1"/>
</dbReference>
<dbReference type="EC" id="1.17.4.1" evidence="2 6"/>
<comment type="similarity">
    <text evidence="1 6">Belongs to the ribonucleoside diphosphate reductase large chain family.</text>
</comment>
<evidence type="ECO:0000256" key="2">
    <source>
        <dbReference type="ARBA" id="ARBA00012274"/>
    </source>
</evidence>
<evidence type="ECO:0000256" key="5">
    <source>
        <dbReference type="ARBA" id="ARBA00047754"/>
    </source>
</evidence>
<dbReference type="AlphaFoldDB" id="A0A455U719"/>
<dbReference type="InterPro" id="IPR013509">
    <property type="entry name" value="RNR_lsu_N"/>
</dbReference>
<dbReference type="InterPro" id="IPR000788">
    <property type="entry name" value="RNR_lg_C"/>
</dbReference>
<protein>
    <recommendedName>
        <fullName evidence="2 6">Ribonucleoside-diphosphate reductase</fullName>
        <ecNumber evidence="2 6">1.17.4.1</ecNumber>
    </recommendedName>
</protein>
<feature type="domain" description="Ribonucleotide reductase large subunit N-terminal" evidence="8">
    <location>
        <begin position="63"/>
        <end position="141"/>
    </location>
</feature>
<proteinExistence type="inferred from homology"/>
<dbReference type="SUPFAM" id="SSF51998">
    <property type="entry name" value="PFL-like glycyl radical enzymes"/>
    <property type="match status" value="1"/>
</dbReference>
<dbReference type="Proteomes" id="UP000320231">
    <property type="component" value="Chromosome"/>
</dbReference>
<evidence type="ECO:0000256" key="7">
    <source>
        <dbReference type="SAM" id="MobiDB-lite"/>
    </source>
</evidence>
<dbReference type="NCBIfam" id="TIGR02506">
    <property type="entry name" value="NrdE_NrdA"/>
    <property type="match status" value="1"/>
</dbReference>
<dbReference type="GO" id="GO:0005971">
    <property type="term" value="C:ribonucleoside-diphosphate reductase complex"/>
    <property type="evidence" value="ECO:0007669"/>
    <property type="project" value="TreeGrafter"/>
</dbReference>
<gene>
    <name evidence="10" type="ORF">HSBAA_30610</name>
</gene>
<dbReference type="InterPro" id="IPR013346">
    <property type="entry name" value="NrdE_NrdA_C"/>
</dbReference>
<dbReference type="EMBL" id="AP019514">
    <property type="protein sequence ID" value="BBI61755.1"/>
    <property type="molecule type" value="Genomic_DNA"/>
</dbReference>
<dbReference type="SUPFAM" id="SSF48168">
    <property type="entry name" value="R1 subunit of ribonucleotide reductase, N-terminal domain"/>
    <property type="match status" value="1"/>
</dbReference>
<keyword evidence="3 6" id="KW-0560">Oxidoreductase</keyword>
<dbReference type="UniPathway" id="UPA00326"/>
<evidence type="ECO:0000313" key="10">
    <source>
        <dbReference type="EMBL" id="BBI61755.1"/>
    </source>
</evidence>
<accession>A0A455U719</accession>
<evidence type="ECO:0000256" key="4">
    <source>
        <dbReference type="ARBA" id="ARBA00023116"/>
    </source>
</evidence>
<comment type="function">
    <text evidence="6">Provides the precursors necessary for DNA synthesis. Catalyzes the biosynthesis of deoxyribonucleotides from the corresponding ribonucleotides.</text>
</comment>
<dbReference type="Pfam" id="PF00317">
    <property type="entry name" value="Ribonuc_red_lgN"/>
    <property type="match status" value="1"/>
</dbReference>
<feature type="region of interest" description="Disordered" evidence="7">
    <location>
        <begin position="513"/>
        <end position="534"/>
    </location>
</feature>
<evidence type="ECO:0000259" key="9">
    <source>
        <dbReference type="Pfam" id="PF02867"/>
    </source>
</evidence>
<reference evidence="10 11" key="1">
    <citation type="journal article" date="2019" name="Microbiol. Resour. Announc.">
        <title>Complete Genome Sequence of Halomonas sulfidaeris Strain Esulfide1 Isolated from a Metal Sulfide Rock at a Depth of 2,200 Meters, Obtained Using Nanopore Sequencing.</title>
        <authorList>
            <person name="Saito M."/>
            <person name="Nishigata A."/>
            <person name="Galipon J."/>
            <person name="Arakawa K."/>
        </authorList>
    </citation>
    <scope>NUCLEOTIDE SEQUENCE [LARGE SCALE GENOMIC DNA]</scope>
    <source>
        <strain evidence="10 11">ATCC BAA-803</strain>
    </source>
</reference>
<feature type="domain" description="Ribonucleotide reductase large subunit C-terminal" evidence="9">
    <location>
        <begin position="145"/>
        <end position="521"/>
    </location>
</feature>
<evidence type="ECO:0000256" key="6">
    <source>
        <dbReference type="RuleBase" id="RU003410"/>
    </source>
</evidence>
<comment type="catalytic activity">
    <reaction evidence="5 6">
        <text>a 2'-deoxyribonucleoside 5'-diphosphate + [thioredoxin]-disulfide + H2O = a ribonucleoside 5'-diphosphate + [thioredoxin]-dithiol</text>
        <dbReference type="Rhea" id="RHEA:23252"/>
        <dbReference type="Rhea" id="RHEA-COMP:10698"/>
        <dbReference type="Rhea" id="RHEA-COMP:10700"/>
        <dbReference type="ChEBI" id="CHEBI:15377"/>
        <dbReference type="ChEBI" id="CHEBI:29950"/>
        <dbReference type="ChEBI" id="CHEBI:50058"/>
        <dbReference type="ChEBI" id="CHEBI:57930"/>
        <dbReference type="ChEBI" id="CHEBI:73316"/>
        <dbReference type="EC" id="1.17.4.1"/>
    </reaction>
</comment>
<evidence type="ECO:0000313" key="11">
    <source>
        <dbReference type="Proteomes" id="UP000320231"/>
    </source>
</evidence>
<organism evidence="10 11">
    <name type="scientific">Vreelandella sulfidaeris</name>
    <dbReference type="NCBI Taxonomy" id="115553"/>
    <lineage>
        <taxon>Bacteria</taxon>
        <taxon>Pseudomonadati</taxon>
        <taxon>Pseudomonadota</taxon>
        <taxon>Gammaproteobacteria</taxon>
        <taxon>Oceanospirillales</taxon>
        <taxon>Halomonadaceae</taxon>
        <taxon>Vreelandella</taxon>
    </lineage>
</organism>
<sequence>MAGRLEMFRARKEAYGQYDYPHLAHHTRKLIEAGIYDKQLLEPFTDDQLEELNAYVRSDRDMNFHYAGSMQMTTKYLIKNRVTGRIYDAPQHAAMLIGMAVLPTRYQGDDLIQQVKDFYDVVSTFEGSLPTPIWGGVRTPLRQFSSCVVVEAGDSLAEINAACDVASLYGAARAGLGGNLGMIRAEGSEVRGGLAYHTGVVPFAKKFEASVKACSQGGIRGASATMFWPIWHLEFENLVVLKNNKGLELNRVRRMDHCFQINGYLWQRLQNGEQITLFSPHEVPGLYDAFFADTAQWIKLYENAEKSTTIRKKTMSAVEVFTQLLLERTETSRLYLMNVDHCNTHSSFLPEIAPIRQSNLCVEITLPTKPLLTVDDPNGEVSLCTLAGVNMGKITSLAQLRRVVRVLVNFLDALLDYQDYVVPAARNATKKYRPLGIGITNFANWLAKNNARYSDGSGNNITHAFMEAFQYYLIEASVDLARRFGVAPGFHATKYSRGLMPIDHYKKAVDELHDEPPAHGLGNPSSQRPALWYA</sequence>
<dbReference type="GO" id="GO:0004748">
    <property type="term" value="F:ribonucleoside-diphosphate reductase activity, thioredoxin disulfide as acceptor"/>
    <property type="evidence" value="ECO:0007669"/>
    <property type="project" value="UniProtKB-EC"/>
</dbReference>
<dbReference type="InterPro" id="IPR039718">
    <property type="entry name" value="Rrm1"/>
</dbReference>
<dbReference type="PANTHER" id="PTHR11573:SF6">
    <property type="entry name" value="RIBONUCLEOSIDE-DIPHOSPHATE REDUCTASE LARGE SUBUNIT"/>
    <property type="match status" value="1"/>
</dbReference>
<dbReference type="PRINTS" id="PR01183">
    <property type="entry name" value="RIBORDTASEM1"/>
</dbReference>
<dbReference type="GO" id="GO:0009263">
    <property type="term" value="P:deoxyribonucleotide biosynthetic process"/>
    <property type="evidence" value="ECO:0007669"/>
    <property type="project" value="UniProtKB-KW"/>
</dbReference>
<keyword evidence="4 6" id="KW-0215">Deoxyribonucleotide synthesis</keyword>
<dbReference type="GO" id="GO:0005524">
    <property type="term" value="F:ATP binding"/>
    <property type="evidence" value="ECO:0007669"/>
    <property type="project" value="InterPro"/>
</dbReference>
<dbReference type="InterPro" id="IPR008926">
    <property type="entry name" value="RNR_R1-su_N"/>
</dbReference>
<evidence type="ECO:0000256" key="3">
    <source>
        <dbReference type="ARBA" id="ARBA00023002"/>
    </source>
</evidence>
<evidence type="ECO:0000256" key="1">
    <source>
        <dbReference type="ARBA" id="ARBA00010406"/>
    </source>
</evidence>
<dbReference type="Gene3D" id="3.20.70.20">
    <property type="match status" value="1"/>
</dbReference>
<name>A0A455U719_9GAMM</name>
<dbReference type="KEGG" id="hsr:HSBAA_30610"/>
<dbReference type="PANTHER" id="PTHR11573">
    <property type="entry name" value="RIBONUCLEOSIDE-DIPHOSPHATE REDUCTASE LARGE CHAIN"/>
    <property type="match status" value="1"/>
</dbReference>
<evidence type="ECO:0000259" key="8">
    <source>
        <dbReference type="Pfam" id="PF00317"/>
    </source>
</evidence>